<keyword evidence="1" id="KW-0732">Signal</keyword>
<feature type="signal peptide" evidence="1">
    <location>
        <begin position="1"/>
        <end position="17"/>
    </location>
</feature>
<dbReference type="RefSeq" id="WP_379716382.1">
    <property type="nucleotide sequence ID" value="NZ_JBHTBS010000018.1"/>
</dbReference>
<evidence type="ECO:0000313" key="2">
    <source>
        <dbReference type="EMBL" id="MFC7339481.1"/>
    </source>
</evidence>
<evidence type="ECO:0000256" key="1">
    <source>
        <dbReference type="SAM" id="SignalP"/>
    </source>
</evidence>
<dbReference type="InterPro" id="IPR028994">
    <property type="entry name" value="Integrin_alpha_N"/>
</dbReference>
<sequence>MNSIAPLLLIGSLPALAGDPSLKAQPDPTGKAKYVERSRIIVDLDGDGTNDMLLSGSPEEFGTMGGPWSVHLNQDGDFKRIGEVWAHPLAISFEPDQARIHTDPKTQRFARVWVYLKASGSAGSFGYFRVGKNCVDEMASIEIYPGDGGTDIGRTVYESAFNKSPIPFKIQRSTTTEDGIVSWNEDKR</sequence>
<dbReference type="Proteomes" id="UP001596472">
    <property type="component" value="Unassembled WGS sequence"/>
</dbReference>
<dbReference type="EMBL" id="JBHTBS010000018">
    <property type="protein sequence ID" value="MFC7339481.1"/>
    <property type="molecule type" value="Genomic_DNA"/>
</dbReference>
<protein>
    <recommendedName>
        <fullName evidence="4">VCBS repeat-containing protein</fullName>
    </recommendedName>
</protein>
<feature type="chain" id="PRO_5045496991" description="VCBS repeat-containing protein" evidence="1">
    <location>
        <begin position="18"/>
        <end position="188"/>
    </location>
</feature>
<accession>A0ABW2LAJ7</accession>
<reference evidence="3" key="1">
    <citation type="journal article" date="2019" name="Int. J. Syst. Evol. Microbiol.">
        <title>The Global Catalogue of Microorganisms (GCM) 10K type strain sequencing project: providing services to taxonomists for standard genome sequencing and annotation.</title>
        <authorList>
            <consortium name="The Broad Institute Genomics Platform"/>
            <consortium name="The Broad Institute Genome Sequencing Center for Infectious Disease"/>
            <person name="Wu L."/>
            <person name="Ma J."/>
        </authorList>
    </citation>
    <scope>NUCLEOTIDE SEQUENCE [LARGE SCALE GENOMIC DNA]</scope>
    <source>
        <strain evidence="3">CGMCC 4.1467</strain>
    </source>
</reference>
<name>A0ABW2LAJ7_9BACT</name>
<organism evidence="2 3">
    <name type="scientific">Haloferula chungangensis</name>
    <dbReference type="NCBI Taxonomy" id="1048331"/>
    <lineage>
        <taxon>Bacteria</taxon>
        <taxon>Pseudomonadati</taxon>
        <taxon>Verrucomicrobiota</taxon>
        <taxon>Verrucomicrobiia</taxon>
        <taxon>Verrucomicrobiales</taxon>
        <taxon>Verrucomicrobiaceae</taxon>
        <taxon>Haloferula</taxon>
    </lineage>
</organism>
<comment type="caution">
    <text evidence="2">The sequence shown here is derived from an EMBL/GenBank/DDBJ whole genome shotgun (WGS) entry which is preliminary data.</text>
</comment>
<dbReference type="SUPFAM" id="SSF69318">
    <property type="entry name" value="Integrin alpha N-terminal domain"/>
    <property type="match status" value="1"/>
</dbReference>
<proteinExistence type="predicted"/>
<evidence type="ECO:0000313" key="3">
    <source>
        <dbReference type="Proteomes" id="UP001596472"/>
    </source>
</evidence>
<gene>
    <name evidence="2" type="ORF">ACFQY0_19975</name>
</gene>
<evidence type="ECO:0008006" key="4">
    <source>
        <dbReference type="Google" id="ProtNLM"/>
    </source>
</evidence>
<keyword evidence="3" id="KW-1185">Reference proteome</keyword>